<dbReference type="SUPFAM" id="SSF54928">
    <property type="entry name" value="RNA-binding domain, RBD"/>
    <property type="match status" value="1"/>
</dbReference>
<reference evidence="3" key="1">
    <citation type="submission" date="2017-01" db="EMBL/GenBank/DDBJ databases">
        <authorList>
            <person name="Wang Y."/>
            <person name="White M."/>
            <person name="Kvist S."/>
            <person name="Moncalvo J.-M."/>
        </authorList>
    </citation>
    <scope>NUCLEOTIDE SEQUENCE [LARGE SCALE GENOMIC DNA]</scope>
    <source>
        <strain evidence="3">ID-206-W2</strain>
    </source>
</reference>
<dbReference type="Gene3D" id="3.30.70.330">
    <property type="match status" value="2"/>
</dbReference>
<dbReference type="InterPro" id="IPR012677">
    <property type="entry name" value="Nucleotide-bd_a/b_plait_sf"/>
</dbReference>
<comment type="caution">
    <text evidence="2">The sequence shown here is derived from an EMBL/GenBank/DDBJ whole genome shotgun (WGS) entry which is preliminary data.</text>
</comment>
<gene>
    <name evidence="2" type="ORF">AYI69_g3113</name>
</gene>
<feature type="compositionally biased region" description="Polar residues" evidence="1">
    <location>
        <begin position="1"/>
        <end position="13"/>
    </location>
</feature>
<protein>
    <submittedName>
        <fullName evidence="2">Uncharacterized protein</fullName>
    </submittedName>
</protein>
<dbReference type="GO" id="GO:0003676">
    <property type="term" value="F:nucleic acid binding"/>
    <property type="evidence" value="ECO:0007669"/>
    <property type="project" value="InterPro"/>
</dbReference>
<evidence type="ECO:0000313" key="2">
    <source>
        <dbReference type="EMBL" id="OMJ27450.1"/>
    </source>
</evidence>
<dbReference type="OrthoDB" id="5418203at2759"/>
<dbReference type="PANTHER" id="PTHR21678:SF0">
    <property type="entry name" value="C3H1-TYPE DOMAIN-CONTAINING PROTEIN"/>
    <property type="match status" value="1"/>
</dbReference>
<name>A0A1R1YKQ5_9FUNG</name>
<dbReference type="AlphaFoldDB" id="A0A1R1YKQ5"/>
<feature type="region of interest" description="Disordered" evidence="1">
    <location>
        <begin position="1"/>
        <end position="20"/>
    </location>
</feature>
<dbReference type="InterPro" id="IPR039884">
    <property type="entry name" value="R3HC1/R3HCL"/>
</dbReference>
<evidence type="ECO:0000256" key="1">
    <source>
        <dbReference type="SAM" id="MobiDB-lite"/>
    </source>
</evidence>
<sequence length="307" mass="35176">MSFTRRATESSGSYHFPASSSFKESSLKSLWPNSPIEFPKANEPLIEPNTTLAYNPIDRNVFVRRYSSLNQGHRKEKYEWSADAVVKKYPSDRTIELYDFPSEFETADINLALEKYQHGNTPNGGYRIKWLNDTRALVVFRKPDLVPIAVSDFQTNPLIKAKVFEFKESDLSDFNHDVNNSTSTSAFPVNSPRKTSFSDQIPLAMNIDLEAIQKRYRPDLSLELSDFSKPMETSDLLELLSPYRKNGHIVRIKWFNKNRAIAWFSDPTLASQAVKDNESNPLLNIKPYSFLPADIKCTPALYYLIPD</sequence>
<dbReference type="PANTHER" id="PTHR21678">
    <property type="entry name" value="GROWTH INHIBITION AND DIFFERENTIATION RELATED PROTEIN 88"/>
    <property type="match status" value="1"/>
</dbReference>
<proteinExistence type="predicted"/>
<dbReference type="EMBL" id="LSSM01001006">
    <property type="protein sequence ID" value="OMJ27450.1"/>
    <property type="molecule type" value="Genomic_DNA"/>
</dbReference>
<dbReference type="Proteomes" id="UP000187429">
    <property type="component" value="Unassembled WGS sequence"/>
</dbReference>
<evidence type="ECO:0000313" key="3">
    <source>
        <dbReference type="Proteomes" id="UP000187429"/>
    </source>
</evidence>
<dbReference type="InterPro" id="IPR035979">
    <property type="entry name" value="RBD_domain_sf"/>
</dbReference>
<accession>A0A1R1YKQ5</accession>
<organism evidence="2 3">
    <name type="scientific">Smittium culicis</name>
    <dbReference type="NCBI Taxonomy" id="133412"/>
    <lineage>
        <taxon>Eukaryota</taxon>
        <taxon>Fungi</taxon>
        <taxon>Fungi incertae sedis</taxon>
        <taxon>Zoopagomycota</taxon>
        <taxon>Kickxellomycotina</taxon>
        <taxon>Harpellomycetes</taxon>
        <taxon>Harpellales</taxon>
        <taxon>Legeriomycetaceae</taxon>
        <taxon>Smittium</taxon>
    </lineage>
</organism>
<keyword evidence="3" id="KW-1185">Reference proteome</keyword>